<reference evidence="3" key="1">
    <citation type="journal article" date="2015" name="Nature">
        <title>Complex archaea that bridge the gap between prokaryotes and eukaryotes.</title>
        <authorList>
            <person name="Spang A."/>
            <person name="Saw J.H."/>
            <person name="Jorgensen S.L."/>
            <person name="Zaremba-Niedzwiedzka K."/>
            <person name="Martijn J."/>
            <person name="Lind A.E."/>
            <person name="van Eijk R."/>
            <person name="Schleper C."/>
            <person name="Guy L."/>
            <person name="Ettema T.J."/>
        </authorList>
    </citation>
    <scope>NUCLEOTIDE SEQUENCE</scope>
</reference>
<dbReference type="EMBL" id="LAZR01000646">
    <property type="protein sequence ID" value="KKN61779.1"/>
    <property type="molecule type" value="Genomic_DNA"/>
</dbReference>
<accession>A0A0F9S418</accession>
<evidence type="ECO:0000259" key="2">
    <source>
        <dbReference type="Pfam" id="PF23981"/>
    </source>
</evidence>
<organism evidence="3">
    <name type="scientific">marine sediment metagenome</name>
    <dbReference type="NCBI Taxonomy" id="412755"/>
    <lineage>
        <taxon>unclassified sequences</taxon>
        <taxon>metagenomes</taxon>
        <taxon>ecological metagenomes</taxon>
    </lineage>
</organism>
<proteinExistence type="predicted"/>
<feature type="transmembrane region" description="Helical" evidence="1">
    <location>
        <begin position="33"/>
        <end position="54"/>
    </location>
</feature>
<comment type="caution">
    <text evidence="3">The sequence shown here is derived from an EMBL/GenBank/DDBJ whole genome shotgun (WGS) entry which is preliminary data.</text>
</comment>
<sequence>MDKTRCSDAKRKSVINWNLKRGIDKSKNEEKGFVLVVGMFIMMVLLLLAVPFLYQLSFENRLTTKSYKSSVALSLAEAGVERAIWELNYGNISSWTGDDTLRTMGISSFQAAGGNVIGDVGIRIVDPDADHPIVESRGTVSYVGDQEVIRTVRSKLGGYPPFKFAAFAEDGIMIDQGVAIDSYDTRNGDYDNAGNVGSDGDIGTNSGDFSAIYMDNSADLAGDALSGHGSDPESVIITDPGANIDGEKRALDYEVDLPQITPPSTLTSMGDYSMSGTDSIFLSGQYGSFTMEANSVVTIEDDVILYITGDFYMDQNSRLDIAVGARLQIIMGSGSFEMDLTSSINNLSQDPTKFVLFGTPGFTGDIYIDQGSEFYGAIYAPNAFVELDQGDGFFGAIIAKDILFDKHTVLHYDKALEALEILPSMGALYEVKSWQIKVSN</sequence>
<name>A0A0F9S418_9ZZZZ</name>
<keyword evidence="1" id="KW-0812">Transmembrane</keyword>
<dbReference type="AlphaFoldDB" id="A0A0F9S418"/>
<evidence type="ECO:0000313" key="3">
    <source>
        <dbReference type="EMBL" id="KKN61779.1"/>
    </source>
</evidence>
<keyword evidence="1" id="KW-1133">Transmembrane helix</keyword>
<keyword evidence="1" id="KW-0472">Membrane</keyword>
<feature type="domain" description="DUF7305" evidence="2">
    <location>
        <begin position="289"/>
        <end position="418"/>
    </location>
</feature>
<evidence type="ECO:0000256" key="1">
    <source>
        <dbReference type="SAM" id="Phobius"/>
    </source>
</evidence>
<dbReference type="Pfam" id="PF23981">
    <property type="entry name" value="DUF7305"/>
    <property type="match status" value="1"/>
</dbReference>
<protein>
    <recommendedName>
        <fullName evidence="2">DUF7305 domain-containing protein</fullName>
    </recommendedName>
</protein>
<gene>
    <name evidence="3" type="ORF">LCGC14_0518560</name>
</gene>
<dbReference type="InterPro" id="IPR055729">
    <property type="entry name" value="DUF7305"/>
</dbReference>